<accession>A0A0A1ZXS7</accession>
<keyword evidence="1" id="KW-1133">Transmembrane helix</keyword>
<dbReference type="RefSeq" id="WP_032512980.1">
    <property type="nucleotide sequence ID" value="NZ_JNAJ01000004.1"/>
</dbReference>
<proteinExistence type="predicted"/>
<dbReference type="AlphaFoldDB" id="A0A0A1ZXS7"/>
<sequence length="218" mass="26350">MEQLKEIKKRFLREVEKNNICISENPKGTDIFWPKSFANLYYQDAFCKIYAQNKSPVILQINESNEIIHNLWIGFFKNPVIKNEFLSNNQSLIKFKASYTDFTFDIVIIKNYKRIADIYYFIDFLKSKLKKNGIIIIENINFDIKFVTKLFLRHACKIFDFRFNRFLIDNSIIEIKRNSPFKNTLFKINYMPRYIFHLLVELVYYSLYILNLLIQQQK</sequence>
<name>A0A0A1ZXS7_PROMR</name>
<dbReference type="Proteomes" id="UP000030491">
    <property type="component" value="Unassembled WGS sequence"/>
</dbReference>
<keyword evidence="1" id="KW-0812">Transmembrane</keyword>
<organism evidence="2 3">
    <name type="scientific">Prochlorococcus marinus str. MIT 9116</name>
    <dbReference type="NCBI Taxonomy" id="167544"/>
    <lineage>
        <taxon>Bacteria</taxon>
        <taxon>Bacillati</taxon>
        <taxon>Cyanobacteriota</taxon>
        <taxon>Cyanophyceae</taxon>
        <taxon>Synechococcales</taxon>
        <taxon>Prochlorococcaceae</taxon>
        <taxon>Prochlorococcus</taxon>
    </lineage>
</organism>
<keyword evidence="1" id="KW-0472">Membrane</keyword>
<gene>
    <name evidence="2" type="ORF">EU93_0219</name>
</gene>
<feature type="transmembrane region" description="Helical" evidence="1">
    <location>
        <begin position="194"/>
        <end position="214"/>
    </location>
</feature>
<reference evidence="3" key="1">
    <citation type="journal article" date="2014" name="Sci. Data">
        <title>Genomes of diverse isolates of the marine cyanobacterium Prochlorococcus.</title>
        <authorList>
            <person name="Biller S."/>
            <person name="Berube P."/>
            <person name="Thompson J."/>
            <person name="Kelly L."/>
            <person name="Roggensack S."/>
            <person name="Awad L."/>
            <person name="Roache-Johnson K."/>
            <person name="Ding H."/>
            <person name="Giovannoni S.J."/>
            <person name="Moore L.R."/>
            <person name="Chisholm S.W."/>
        </authorList>
    </citation>
    <scope>NUCLEOTIDE SEQUENCE [LARGE SCALE GENOMIC DNA]</scope>
</reference>
<dbReference type="EMBL" id="JNAJ01000004">
    <property type="protein sequence ID" value="KGF93044.1"/>
    <property type="molecule type" value="Genomic_DNA"/>
</dbReference>
<evidence type="ECO:0000313" key="2">
    <source>
        <dbReference type="EMBL" id="KGF93044.1"/>
    </source>
</evidence>
<evidence type="ECO:0000256" key="1">
    <source>
        <dbReference type="SAM" id="Phobius"/>
    </source>
</evidence>
<evidence type="ECO:0000313" key="3">
    <source>
        <dbReference type="Proteomes" id="UP000030491"/>
    </source>
</evidence>
<protein>
    <submittedName>
        <fullName evidence="2">Uncharacterized protein</fullName>
    </submittedName>
</protein>
<comment type="caution">
    <text evidence="2">The sequence shown here is derived from an EMBL/GenBank/DDBJ whole genome shotgun (WGS) entry which is preliminary data.</text>
</comment>